<comment type="similarity">
    <text evidence="1">Belongs to the Cu-Zn superoxide dismutase family.</text>
</comment>
<dbReference type="Proteomes" id="UP000887577">
    <property type="component" value="Unplaced"/>
</dbReference>
<organism evidence="3 4">
    <name type="scientific">Panagrolaimus superbus</name>
    <dbReference type="NCBI Taxonomy" id="310955"/>
    <lineage>
        <taxon>Eukaryota</taxon>
        <taxon>Metazoa</taxon>
        <taxon>Ecdysozoa</taxon>
        <taxon>Nematoda</taxon>
        <taxon>Chromadorea</taxon>
        <taxon>Rhabditida</taxon>
        <taxon>Tylenchina</taxon>
        <taxon>Panagrolaimomorpha</taxon>
        <taxon>Panagrolaimoidea</taxon>
        <taxon>Panagrolaimidae</taxon>
        <taxon>Panagrolaimus</taxon>
    </lineage>
</organism>
<dbReference type="SUPFAM" id="SSF49329">
    <property type="entry name" value="Cu,Zn superoxide dismutase-like"/>
    <property type="match status" value="1"/>
</dbReference>
<dbReference type="InterPro" id="IPR024134">
    <property type="entry name" value="SOD_Cu/Zn_/chaperone"/>
</dbReference>
<dbReference type="WBParaSite" id="PSU_v2.g5060.t1">
    <property type="protein sequence ID" value="PSU_v2.g5060.t1"/>
    <property type="gene ID" value="PSU_v2.g5060"/>
</dbReference>
<name>A0A914YX07_9BILA</name>
<evidence type="ECO:0000313" key="3">
    <source>
        <dbReference type="Proteomes" id="UP000887577"/>
    </source>
</evidence>
<keyword evidence="1" id="KW-0186">Copper</keyword>
<dbReference type="CDD" id="cd00305">
    <property type="entry name" value="Cu-Zn_Superoxide_Dismutase"/>
    <property type="match status" value="1"/>
</dbReference>
<dbReference type="InterPro" id="IPR018152">
    <property type="entry name" value="SOD_Cu/Zn_BS"/>
</dbReference>
<dbReference type="InterPro" id="IPR001424">
    <property type="entry name" value="SOD_Cu_Zn_dom"/>
</dbReference>
<sequence length="109" mass="11383">MVIVQMVYFRCTSAGPHFNPHGKTHGGPDDEIRHVGDLGNVEARSDGTGCVEKKDALISLSGEHSVIGRSMVIHAKGDDLGRGNDEESKKTGNAGGRIACGVIGLAADE</sequence>
<keyword evidence="1" id="KW-0479">Metal-binding</keyword>
<dbReference type="GO" id="GO:0004784">
    <property type="term" value="F:superoxide dismutase activity"/>
    <property type="evidence" value="ECO:0007669"/>
    <property type="project" value="UniProtKB-EC"/>
</dbReference>
<dbReference type="Pfam" id="PF00080">
    <property type="entry name" value="Sod_Cu"/>
    <property type="match status" value="1"/>
</dbReference>
<comment type="cofactor">
    <cofactor evidence="1">
        <name>Cu cation</name>
        <dbReference type="ChEBI" id="CHEBI:23378"/>
    </cofactor>
    <text evidence="1">Binds 1 copper ion per subunit.</text>
</comment>
<protein>
    <recommendedName>
        <fullName evidence="1">Superoxide dismutase [Cu-Zn]</fullName>
        <ecNumber evidence="1">1.15.1.1</ecNumber>
    </recommendedName>
</protein>
<comment type="cofactor">
    <cofactor evidence="1">
        <name>Zn(2+)</name>
        <dbReference type="ChEBI" id="CHEBI:29105"/>
    </cofactor>
    <text evidence="1">Binds 1 zinc ion per subunit.</text>
</comment>
<dbReference type="Gene3D" id="2.60.40.200">
    <property type="entry name" value="Superoxide dismutase, copper/zinc binding domain"/>
    <property type="match status" value="1"/>
</dbReference>
<feature type="domain" description="Superoxide dismutase copper/zinc binding" evidence="2">
    <location>
        <begin position="10"/>
        <end position="103"/>
    </location>
</feature>
<dbReference type="EC" id="1.15.1.1" evidence="1"/>
<comment type="function">
    <text evidence="1">Destroys radicals which are normally produced within the cells and which are toxic to biological systems.</text>
</comment>
<dbReference type="PROSITE" id="PS00332">
    <property type="entry name" value="SOD_CU_ZN_2"/>
    <property type="match status" value="1"/>
</dbReference>
<dbReference type="GO" id="GO:0005507">
    <property type="term" value="F:copper ion binding"/>
    <property type="evidence" value="ECO:0007669"/>
    <property type="project" value="InterPro"/>
</dbReference>
<dbReference type="InterPro" id="IPR036423">
    <property type="entry name" value="SOD-like_Cu/Zn_dom_sf"/>
</dbReference>
<evidence type="ECO:0000256" key="1">
    <source>
        <dbReference type="RuleBase" id="RU000393"/>
    </source>
</evidence>
<dbReference type="AlphaFoldDB" id="A0A914YX07"/>
<keyword evidence="1" id="KW-0560">Oxidoreductase</keyword>
<proteinExistence type="inferred from homology"/>
<keyword evidence="1" id="KW-0862">Zinc</keyword>
<evidence type="ECO:0000313" key="4">
    <source>
        <dbReference type="WBParaSite" id="PSU_v2.g5060.t1"/>
    </source>
</evidence>
<comment type="catalytic activity">
    <reaction evidence="1">
        <text>2 superoxide + 2 H(+) = H2O2 + O2</text>
        <dbReference type="Rhea" id="RHEA:20696"/>
        <dbReference type="ChEBI" id="CHEBI:15378"/>
        <dbReference type="ChEBI" id="CHEBI:15379"/>
        <dbReference type="ChEBI" id="CHEBI:16240"/>
        <dbReference type="ChEBI" id="CHEBI:18421"/>
        <dbReference type="EC" id="1.15.1.1"/>
    </reaction>
</comment>
<dbReference type="PANTHER" id="PTHR10003">
    <property type="entry name" value="SUPEROXIDE DISMUTASE CU-ZN -RELATED"/>
    <property type="match status" value="1"/>
</dbReference>
<reference evidence="4" key="1">
    <citation type="submission" date="2022-11" db="UniProtKB">
        <authorList>
            <consortium name="WormBaseParasite"/>
        </authorList>
    </citation>
    <scope>IDENTIFICATION</scope>
</reference>
<dbReference type="PRINTS" id="PR00068">
    <property type="entry name" value="CUZNDISMTASE"/>
</dbReference>
<accession>A0A914YX07</accession>
<evidence type="ECO:0000259" key="2">
    <source>
        <dbReference type="Pfam" id="PF00080"/>
    </source>
</evidence>
<keyword evidence="3" id="KW-1185">Reference proteome</keyword>